<gene>
    <name evidence="1" type="ORF">METZ01_LOCUS214691</name>
</gene>
<feature type="non-terminal residue" evidence="1">
    <location>
        <position position="23"/>
    </location>
</feature>
<protein>
    <submittedName>
        <fullName evidence="1">Uncharacterized protein</fullName>
    </submittedName>
</protein>
<organism evidence="1">
    <name type="scientific">marine metagenome</name>
    <dbReference type="NCBI Taxonomy" id="408172"/>
    <lineage>
        <taxon>unclassified sequences</taxon>
        <taxon>metagenomes</taxon>
        <taxon>ecological metagenomes</taxon>
    </lineage>
</organism>
<dbReference type="AlphaFoldDB" id="A0A382FI67"/>
<name>A0A382FI67_9ZZZZ</name>
<sequence>MIVASMLTGCHDDDLLSSPDISP</sequence>
<evidence type="ECO:0000313" key="1">
    <source>
        <dbReference type="EMBL" id="SVB61837.1"/>
    </source>
</evidence>
<proteinExistence type="predicted"/>
<dbReference type="EMBL" id="UINC01049722">
    <property type="protein sequence ID" value="SVB61837.1"/>
    <property type="molecule type" value="Genomic_DNA"/>
</dbReference>
<reference evidence="1" key="1">
    <citation type="submission" date="2018-05" db="EMBL/GenBank/DDBJ databases">
        <authorList>
            <person name="Lanie J.A."/>
            <person name="Ng W.-L."/>
            <person name="Kazmierczak K.M."/>
            <person name="Andrzejewski T.M."/>
            <person name="Davidsen T.M."/>
            <person name="Wayne K.J."/>
            <person name="Tettelin H."/>
            <person name="Glass J.I."/>
            <person name="Rusch D."/>
            <person name="Podicherti R."/>
            <person name="Tsui H.-C.T."/>
            <person name="Winkler M.E."/>
        </authorList>
    </citation>
    <scope>NUCLEOTIDE SEQUENCE</scope>
</reference>
<accession>A0A382FI67</accession>